<proteinExistence type="predicted"/>
<reference evidence="2" key="1">
    <citation type="submission" date="2021-03" db="EMBL/GenBank/DDBJ databases">
        <title>Draft genome sequence of rust myrtle Austropuccinia psidii MF-1, a brazilian biotype.</title>
        <authorList>
            <person name="Quecine M.C."/>
            <person name="Pachon D.M.R."/>
            <person name="Bonatelli M.L."/>
            <person name="Correr F.H."/>
            <person name="Franceschini L.M."/>
            <person name="Leite T.F."/>
            <person name="Margarido G.R.A."/>
            <person name="Almeida C.A."/>
            <person name="Ferrarezi J.A."/>
            <person name="Labate C.A."/>
        </authorList>
    </citation>
    <scope>NUCLEOTIDE SEQUENCE</scope>
    <source>
        <strain evidence="2">MF-1</strain>
    </source>
</reference>
<feature type="domain" description="Tf2-1-like SH3-like" evidence="1">
    <location>
        <begin position="104"/>
        <end position="163"/>
    </location>
</feature>
<dbReference type="InterPro" id="IPR056924">
    <property type="entry name" value="SH3_Tf2-1"/>
</dbReference>
<keyword evidence="3" id="KW-1185">Reference proteome</keyword>
<evidence type="ECO:0000313" key="3">
    <source>
        <dbReference type="Proteomes" id="UP000765509"/>
    </source>
</evidence>
<dbReference type="EMBL" id="AVOT02107363">
    <property type="protein sequence ID" value="MBW0580370.1"/>
    <property type="molecule type" value="Genomic_DNA"/>
</dbReference>
<protein>
    <recommendedName>
        <fullName evidence="1">Tf2-1-like SH3-like domain-containing protein</fullName>
    </recommendedName>
</protein>
<accession>A0A9Q3Q0Z8</accession>
<organism evidence="2 3">
    <name type="scientific">Austropuccinia psidii MF-1</name>
    <dbReference type="NCBI Taxonomy" id="1389203"/>
    <lineage>
        <taxon>Eukaryota</taxon>
        <taxon>Fungi</taxon>
        <taxon>Dikarya</taxon>
        <taxon>Basidiomycota</taxon>
        <taxon>Pucciniomycotina</taxon>
        <taxon>Pucciniomycetes</taxon>
        <taxon>Pucciniales</taxon>
        <taxon>Sphaerophragmiaceae</taxon>
        <taxon>Austropuccinia</taxon>
    </lineage>
</organism>
<sequence length="206" mass="24372">MLEKYLCIYVSYHQDDWHIWLPLAEFSYHNAEHSSTKQSQLFTIYRINTSFYSICISEYKPSGKLSTKLQSVQKAVREELELELKHFKKYADTNRTIPPDFQPGDNIWLDSKNIKTKKPTKKLLEIWLGSFEALKKIGSHEYHIKLPLQWKSVHTVFHVFLLELVRKSTIPNSHQFPPPPVIVEEQEEWEVTHIKGGYLGQKQFWV</sequence>
<evidence type="ECO:0000259" key="1">
    <source>
        <dbReference type="Pfam" id="PF24626"/>
    </source>
</evidence>
<dbReference type="AlphaFoldDB" id="A0A9Q3Q0Z8"/>
<name>A0A9Q3Q0Z8_9BASI</name>
<dbReference type="OrthoDB" id="2630497at2759"/>
<evidence type="ECO:0000313" key="2">
    <source>
        <dbReference type="EMBL" id="MBW0580370.1"/>
    </source>
</evidence>
<dbReference type="Proteomes" id="UP000765509">
    <property type="component" value="Unassembled WGS sequence"/>
</dbReference>
<dbReference type="Pfam" id="PF24626">
    <property type="entry name" value="SH3_Tf2-1"/>
    <property type="match status" value="1"/>
</dbReference>
<gene>
    <name evidence="2" type="ORF">O181_120085</name>
</gene>
<comment type="caution">
    <text evidence="2">The sequence shown here is derived from an EMBL/GenBank/DDBJ whole genome shotgun (WGS) entry which is preliminary data.</text>
</comment>